<dbReference type="AlphaFoldDB" id="A0A1P8UVV7"/>
<sequence length="44" mass="5143">MLGIYAQTFMTATRMEPGERRWTPPAQGAIDDPRAKPRRGWLRR</sequence>
<dbReference type="RefSeq" id="WP_257787896.1">
    <property type="nucleotide sequence ID" value="NZ_CP015093.1"/>
</dbReference>
<proteinExistence type="predicted"/>
<organism evidence="2 3">
    <name type="scientific">Salipiger abyssi</name>
    <dbReference type="NCBI Taxonomy" id="1250539"/>
    <lineage>
        <taxon>Bacteria</taxon>
        <taxon>Pseudomonadati</taxon>
        <taxon>Pseudomonadota</taxon>
        <taxon>Alphaproteobacteria</taxon>
        <taxon>Rhodobacterales</taxon>
        <taxon>Roseobacteraceae</taxon>
        <taxon>Salipiger</taxon>
    </lineage>
</organism>
<evidence type="ECO:0000256" key="1">
    <source>
        <dbReference type="SAM" id="MobiDB-lite"/>
    </source>
</evidence>
<name>A0A1P8UVV7_9RHOB</name>
<evidence type="ECO:0000313" key="2">
    <source>
        <dbReference type="EMBL" id="APZ53529.1"/>
    </source>
</evidence>
<accession>A0A1P8UVV7</accession>
<feature type="region of interest" description="Disordered" evidence="1">
    <location>
        <begin position="16"/>
        <end position="44"/>
    </location>
</feature>
<reference evidence="2 3" key="1">
    <citation type="submission" date="2016-04" db="EMBL/GenBank/DDBJ databases">
        <title>Deep-sea bacteria in the southern Pacific.</title>
        <authorList>
            <person name="Tang K."/>
        </authorList>
    </citation>
    <scope>NUCLEOTIDE SEQUENCE [LARGE SCALE GENOMIC DNA]</scope>
    <source>
        <strain evidence="2 3">JLT2014</strain>
    </source>
</reference>
<dbReference type="KEGG" id="paby:Ga0080574_TMP3195"/>
<dbReference type="EMBL" id="CP015093">
    <property type="protein sequence ID" value="APZ53529.1"/>
    <property type="molecule type" value="Genomic_DNA"/>
</dbReference>
<evidence type="ECO:0000313" key="3">
    <source>
        <dbReference type="Proteomes" id="UP000187059"/>
    </source>
</evidence>
<dbReference type="Proteomes" id="UP000187059">
    <property type="component" value="Chromosome"/>
</dbReference>
<keyword evidence="3" id="KW-1185">Reference proteome</keyword>
<protein>
    <submittedName>
        <fullName evidence="2">Uncharacterized protein</fullName>
    </submittedName>
</protein>
<dbReference type="STRING" id="1250539.Ga0080574_TMP3195"/>
<gene>
    <name evidence="2" type="ORF">Ga0080574_TMP3195</name>
</gene>